<name>A0A1Y2EA24_9PEZI</name>
<proteinExistence type="inferred from homology"/>
<dbReference type="InParanoid" id="A0A1Y2EA24"/>
<feature type="chain" id="PRO_5011829504" description="Carboxylic ester hydrolase" evidence="8">
    <location>
        <begin position="20"/>
        <end position="579"/>
    </location>
</feature>
<dbReference type="RefSeq" id="XP_040718696.1">
    <property type="nucleotide sequence ID" value="XM_040855377.1"/>
</dbReference>
<keyword evidence="7" id="KW-1015">Disulfide bond</keyword>
<evidence type="ECO:0000256" key="2">
    <source>
        <dbReference type="ARBA" id="ARBA00022487"/>
    </source>
</evidence>
<evidence type="ECO:0000313" key="9">
    <source>
        <dbReference type="EMBL" id="ORY68409.1"/>
    </source>
</evidence>
<dbReference type="Pfam" id="PF07519">
    <property type="entry name" value="Tannase"/>
    <property type="match status" value="1"/>
</dbReference>
<feature type="signal peptide" evidence="8">
    <location>
        <begin position="1"/>
        <end position="19"/>
    </location>
</feature>
<evidence type="ECO:0000313" key="10">
    <source>
        <dbReference type="Proteomes" id="UP000193689"/>
    </source>
</evidence>
<comment type="similarity">
    <text evidence="1 8">Belongs to the tannase family.</text>
</comment>
<protein>
    <recommendedName>
        <fullName evidence="8">Carboxylic ester hydrolase</fullName>
        <ecNumber evidence="8">3.1.1.-</ecNumber>
    </recommendedName>
</protein>
<evidence type="ECO:0000256" key="5">
    <source>
        <dbReference type="ARBA" id="ARBA00022801"/>
    </source>
</evidence>
<dbReference type="InterPro" id="IPR029058">
    <property type="entry name" value="AB_hydrolase_fold"/>
</dbReference>
<dbReference type="SUPFAM" id="SSF53474">
    <property type="entry name" value="alpha/beta-Hydrolases"/>
    <property type="match status" value="1"/>
</dbReference>
<organism evidence="9 10">
    <name type="scientific">Pseudomassariella vexata</name>
    <dbReference type="NCBI Taxonomy" id="1141098"/>
    <lineage>
        <taxon>Eukaryota</taxon>
        <taxon>Fungi</taxon>
        <taxon>Dikarya</taxon>
        <taxon>Ascomycota</taxon>
        <taxon>Pezizomycotina</taxon>
        <taxon>Sordariomycetes</taxon>
        <taxon>Xylariomycetidae</taxon>
        <taxon>Amphisphaeriales</taxon>
        <taxon>Pseudomassariaceae</taxon>
        <taxon>Pseudomassariella</taxon>
    </lineage>
</organism>
<dbReference type="GO" id="GO:0030600">
    <property type="term" value="F:feruloyl esterase activity"/>
    <property type="evidence" value="ECO:0007669"/>
    <property type="project" value="UniProtKB-ARBA"/>
</dbReference>
<keyword evidence="4 8" id="KW-0732">Signal</keyword>
<dbReference type="GO" id="GO:0046872">
    <property type="term" value="F:metal ion binding"/>
    <property type="evidence" value="ECO:0007669"/>
    <property type="project" value="UniProtKB-KW"/>
</dbReference>
<evidence type="ECO:0000256" key="3">
    <source>
        <dbReference type="ARBA" id="ARBA00022723"/>
    </source>
</evidence>
<keyword evidence="10" id="KW-1185">Reference proteome</keyword>
<evidence type="ECO:0000256" key="8">
    <source>
        <dbReference type="RuleBase" id="RU361238"/>
    </source>
</evidence>
<evidence type="ECO:0000256" key="6">
    <source>
        <dbReference type="ARBA" id="ARBA00022837"/>
    </source>
</evidence>
<dbReference type="EC" id="3.1.1.-" evidence="8"/>
<dbReference type="PANTHER" id="PTHR33938">
    <property type="entry name" value="FERULOYL ESTERASE B-RELATED"/>
    <property type="match status" value="1"/>
</dbReference>
<gene>
    <name evidence="9" type="ORF">BCR38DRAFT_335306</name>
</gene>
<reference evidence="9 10" key="1">
    <citation type="submission" date="2016-07" db="EMBL/GenBank/DDBJ databases">
        <title>Pervasive Adenine N6-methylation of Active Genes in Fungi.</title>
        <authorList>
            <consortium name="DOE Joint Genome Institute"/>
            <person name="Mondo S.J."/>
            <person name="Dannebaum R.O."/>
            <person name="Kuo R.C."/>
            <person name="Labutti K."/>
            <person name="Haridas S."/>
            <person name="Kuo A."/>
            <person name="Salamov A."/>
            <person name="Ahrendt S.R."/>
            <person name="Lipzen A."/>
            <person name="Sullivan W."/>
            <person name="Andreopoulos W.B."/>
            <person name="Clum A."/>
            <person name="Lindquist E."/>
            <person name="Daum C."/>
            <person name="Ramamoorthy G.K."/>
            <person name="Gryganskyi A."/>
            <person name="Culley D."/>
            <person name="Magnuson J.K."/>
            <person name="James T.Y."/>
            <person name="O'Malley M.A."/>
            <person name="Stajich J.E."/>
            <person name="Spatafora J.W."/>
            <person name="Visel A."/>
            <person name="Grigoriev I.V."/>
        </authorList>
    </citation>
    <scope>NUCLEOTIDE SEQUENCE [LARGE SCALE GENOMIC DNA]</scope>
    <source>
        <strain evidence="9 10">CBS 129021</strain>
    </source>
</reference>
<dbReference type="InterPro" id="IPR011118">
    <property type="entry name" value="Tannase/feruloyl_esterase"/>
</dbReference>
<keyword evidence="2" id="KW-0719">Serine esterase</keyword>
<keyword evidence="5 8" id="KW-0378">Hydrolase</keyword>
<dbReference type="OrthoDB" id="3039123at2759"/>
<dbReference type="GeneID" id="63771589"/>
<evidence type="ECO:0000256" key="1">
    <source>
        <dbReference type="ARBA" id="ARBA00006249"/>
    </source>
</evidence>
<evidence type="ECO:0000256" key="4">
    <source>
        <dbReference type="ARBA" id="ARBA00022729"/>
    </source>
</evidence>
<dbReference type="Proteomes" id="UP000193689">
    <property type="component" value="Unassembled WGS sequence"/>
</dbReference>
<dbReference type="EMBL" id="MCFJ01000003">
    <property type="protein sequence ID" value="ORY68409.1"/>
    <property type="molecule type" value="Genomic_DNA"/>
</dbReference>
<keyword evidence="3" id="KW-0479">Metal-binding</keyword>
<keyword evidence="6" id="KW-0106">Calcium</keyword>
<evidence type="ECO:0000256" key="7">
    <source>
        <dbReference type="ARBA" id="ARBA00023157"/>
    </source>
</evidence>
<sequence length="579" mass="62265">MRLARSVLASAALLSSTSALSLADVCTVSYVQSVLPADNFVEGITLSPDSVTANAVTNYTVASSSLCPGKSGLDFCNVTFSYTHTGLDDTTNLWYWLPSPEQFANRYLSIGGGGLSITPGQQGLGNGLVYGAVAGTTDGGFGGFNSDLTSVLLLANGTLNYNALFAFGYKAIHEMSVLGKELTRQYYNSSDFYSYYQGCSEGGREGWSQIQRYGTQFDGAAVGAPAFRQAFQQVFHLFENVVETTHNYYPSSCELQRINNDTIAACDGLDGRVDGVVSRTDLCKLQHNATSSIGNPFSCKASSGGGFPGGPGGGGASPAINGTVSAEAASVANDIIKGLFDSKGRQVYISFQPSAPFSDAATSYNTSSGQYYAKASGIALQYINLFLKEVDSNSLSLDGVTYDTLRTWILEGMQKFADTLQTTWPDLEDFHDNGGKVIHFHGESDDSVPAASSVIYHDSVRKIMYPDQDQKDGYDSLNEWYKLFLVPGAGHCAPSTTQPNGPFPQAVLQSVIDWVENGIEPTMLNATVLNGNTTDVEQKLCGFPLRPYWDDDGTMECVYEQESIDSWLPTFDSIPLPVY</sequence>
<dbReference type="AlphaFoldDB" id="A0A1Y2EA24"/>
<accession>A0A1Y2EA24</accession>
<comment type="caution">
    <text evidence="9">The sequence shown here is derived from an EMBL/GenBank/DDBJ whole genome shotgun (WGS) entry which is preliminary data.</text>
</comment>
<dbReference type="PANTHER" id="PTHR33938:SF16">
    <property type="entry name" value="CARBOXYLIC ESTER HYDROLASE"/>
    <property type="match status" value="1"/>
</dbReference>